<evidence type="ECO:0000313" key="1">
    <source>
        <dbReference type="EMBL" id="OKO93564.1"/>
    </source>
</evidence>
<sequence>MERYMDGAIEWLSEKVIARLFPDSLFHFRIMTFFDSL</sequence>
<comment type="caution">
    <text evidence="1">The sequence shown here is derived from an EMBL/GenBank/DDBJ whole genome shotgun (WGS) entry which is preliminary data.</text>
</comment>
<reference evidence="1 2" key="1">
    <citation type="submission" date="2016-11" db="EMBL/GenBank/DDBJ databases">
        <authorList>
            <person name="Kadnikov V."/>
            <person name="Nazina T."/>
        </authorList>
    </citation>
    <scope>NUCLEOTIDE SEQUENCE [LARGE SCALE GENOMIC DNA]</scope>
    <source>
        <strain evidence="1 2">1017</strain>
    </source>
</reference>
<dbReference type="EMBL" id="MQMG01000021">
    <property type="protein sequence ID" value="OKO93564.1"/>
    <property type="molecule type" value="Genomic_DNA"/>
</dbReference>
<proteinExistence type="predicted"/>
<organism evidence="1 2">
    <name type="scientific">Geobacillus proteiniphilus</name>
    <dbReference type="NCBI Taxonomy" id="860353"/>
    <lineage>
        <taxon>Bacteria</taxon>
        <taxon>Bacillati</taxon>
        <taxon>Bacillota</taxon>
        <taxon>Bacilli</taxon>
        <taxon>Bacillales</taxon>
        <taxon>Anoxybacillaceae</taxon>
        <taxon>Geobacillus</taxon>
    </lineage>
</organism>
<name>A0A1Q5SZZ4_9BACL</name>
<protein>
    <submittedName>
        <fullName evidence="1">Uncharacterized protein</fullName>
    </submittedName>
</protein>
<evidence type="ECO:0000313" key="2">
    <source>
        <dbReference type="Proteomes" id="UP000186030"/>
    </source>
</evidence>
<dbReference type="Proteomes" id="UP000186030">
    <property type="component" value="Unassembled WGS sequence"/>
</dbReference>
<dbReference type="AlphaFoldDB" id="A0A1Q5SZZ4"/>
<reference evidence="2" key="2">
    <citation type="submission" date="2017-01" db="EMBL/GenBank/DDBJ databases">
        <title>Genome sequencing and annotation of Geobacillus sp. 1017, a Hydrocarbon-Oxidizing Thermophilic Bacterium Isolated from a Heavy Oil Reservoir (China).</title>
        <authorList>
            <person name="Kadnikov V.V."/>
            <person name="Mardanov A.V."/>
            <person name="Poltaraus A.B."/>
            <person name="Sokolova D.S."/>
            <person name="Semenova E.M."/>
            <person name="Ravin N.V."/>
            <person name="Tourova T.P."/>
            <person name="Nazina T.N."/>
        </authorList>
    </citation>
    <scope>NUCLEOTIDE SEQUENCE [LARGE SCALE GENOMIC DNA]</scope>
    <source>
        <strain evidence="2">1017</strain>
    </source>
</reference>
<accession>A0A1Q5SZZ4</accession>
<gene>
    <name evidence="1" type="ORF">BRO54_1903</name>
</gene>